<dbReference type="EMBL" id="MCFH01000039">
    <property type="protein sequence ID" value="ORX45599.1"/>
    <property type="molecule type" value="Genomic_DNA"/>
</dbReference>
<dbReference type="PANTHER" id="PTHR13950">
    <property type="entry name" value="RABCONNECTIN-RELATED"/>
    <property type="match status" value="1"/>
</dbReference>
<reference evidence="2 3" key="1">
    <citation type="submission" date="2016-08" db="EMBL/GenBank/DDBJ databases">
        <title>Genomes of anaerobic fungi encode conserved fungal cellulosomes for biomass hydrolysis.</title>
        <authorList>
            <consortium name="DOE Joint Genome Institute"/>
            <person name="Haitjema C.H."/>
            <person name="Gilmore S.P."/>
            <person name="Henske J.K."/>
            <person name="Solomon K.V."/>
            <person name="De Groot R."/>
            <person name="Kuo A."/>
            <person name="Mondo S.J."/>
            <person name="Salamov A.A."/>
            <person name="Labutti K."/>
            <person name="Zhao Z."/>
            <person name="Chiniquy J."/>
            <person name="Barry K."/>
            <person name="Brewer H.M."/>
            <person name="Purvine S.O."/>
            <person name="Wright A.T."/>
            <person name="Boxma B."/>
            <person name="Van Alen T."/>
            <person name="Hackstein J.H."/>
            <person name="Baker S.E."/>
            <person name="Grigoriev I.V."/>
            <person name="O'Malley M.A."/>
        </authorList>
    </citation>
    <scope>NUCLEOTIDE SEQUENCE [LARGE SCALE GENOMIC DNA]</scope>
    <source>
        <strain evidence="3">finn</strain>
    </source>
</reference>
<dbReference type="Pfam" id="PF00400">
    <property type="entry name" value="WD40"/>
    <property type="match status" value="1"/>
</dbReference>
<dbReference type="InterPro" id="IPR036322">
    <property type="entry name" value="WD40_repeat_dom_sf"/>
</dbReference>
<organism evidence="2 3">
    <name type="scientific">Piromyces finnis</name>
    <dbReference type="NCBI Taxonomy" id="1754191"/>
    <lineage>
        <taxon>Eukaryota</taxon>
        <taxon>Fungi</taxon>
        <taxon>Fungi incertae sedis</taxon>
        <taxon>Chytridiomycota</taxon>
        <taxon>Chytridiomycota incertae sedis</taxon>
        <taxon>Neocallimastigomycetes</taxon>
        <taxon>Neocallimastigales</taxon>
        <taxon>Neocallimastigaceae</taxon>
        <taxon>Piromyces</taxon>
    </lineage>
</organism>
<name>A0A1Y1V2G5_9FUNG</name>
<comment type="caution">
    <text evidence="2">The sequence shown here is derived from an EMBL/GenBank/DDBJ whole genome shotgun (WGS) entry which is preliminary data.</text>
</comment>
<dbReference type="STRING" id="1754191.A0A1Y1V2G5"/>
<keyword evidence="3" id="KW-1185">Reference proteome</keyword>
<dbReference type="Pfam" id="PF12234">
    <property type="entry name" value="Rav1p_C"/>
    <property type="match status" value="1"/>
</dbReference>
<dbReference type="SUPFAM" id="SSF50978">
    <property type="entry name" value="WD40 repeat-like"/>
    <property type="match status" value="1"/>
</dbReference>
<proteinExistence type="predicted"/>
<gene>
    <name evidence="2" type="ORF">BCR36DRAFT_372652</name>
</gene>
<dbReference type="PANTHER" id="PTHR13950:SF9">
    <property type="entry name" value="RABCONNECTIN-3A"/>
    <property type="match status" value="1"/>
</dbReference>
<reference evidence="2 3" key="2">
    <citation type="submission" date="2016-08" db="EMBL/GenBank/DDBJ databases">
        <title>Pervasive Adenine N6-methylation of Active Genes in Fungi.</title>
        <authorList>
            <consortium name="DOE Joint Genome Institute"/>
            <person name="Mondo S.J."/>
            <person name="Dannebaum R.O."/>
            <person name="Kuo R.C."/>
            <person name="Labutti K."/>
            <person name="Haridas S."/>
            <person name="Kuo A."/>
            <person name="Salamov A."/>
            <person name="Ahrendt S.R."/>
            <person name="Lipzen A."/>
            <person name="Sullivan W."/>
            <person name="Andreopoulos W.B."/>
            <person name="Clum A."/>
            <person name="Lindquist E."/>
            <person name="Daum C."/>
            <person name="Ramamoorthy G.K."/>
            <person name="Gryganskyi A."/>
            <person name="Culley D."/>
            <person name="Magnuson J.K."/>
            <person name="James T.Y."/>
            <person name="O'Malley M.A."/>
            <person name="Stajich J.E."/>
            <person name="Spatafora J.W."/>
            <person name="Visel A."/>
            <person name="Grigoriev I.V."/>
        </authorList>
    </citation>
    <scope>NUCLEOTIDE SEQUENCE [LARGE SCALE GENOMIC DNA]</scope>
    <source>
        <strain evidence="3">finn</strain>
    </source>
</reference>
<feature type="domain" description="RAVE complex protein Rav1 C-terminal" evidence="1">
    <location>
        <begin position="677"/>
        <end position="1302"/>
    </location>
</feature>
<dbReference type="InterPro" id="IPR001680">
    <property type="entry name" value="WD40_rpt"/>
</dbReference>
<sequence>MLPIPPRENLSSKCVDSILYKDQRYIAYGSLNQVFIYDSNFNYIQKIIVDGSQEQVNTLAFSENAKLAVGYEASIIIYIPNEEGSNTIRWVMQEIIPYSNPKCLDWNDNNNEEFLLAGSKKLTLWRNRTCKPPTSEGTKDLTNLSETNELETSSITVTSLSVQENIKTSEKIYELIWEEESASEISIVSFSPDGTFFATLTDYDSLVKIWYKRNFVESDYASMNSETSSFRYDFLYLSHPRSVVSFDWRKTVKKNSKKNNNILLTMCRDNICRLWAQNNDENNNYKFFMCKMIEPFCLPPSLNHTPVSEPKISYVHWIDNREIHRAIYSANVIEKRKFQKKWIQKTSENPNKIQKELKDILKENQDMLFHVSPDGTVVIWGVQNLNTYPISIPHLVVLIKIPKAFSPSDFSFFKSPVLIYSNPAAQELNALCSSPELMVIAHNHRGIINCYEMNLYNIFLSSQEIHFRMVYSWAAHQNSITNLICHPNLPYIATSDSKKEIMIWYNNGIQAKKSLDWVTSININESNALFEWFTEGPYIYVYQDNKINIYVLTDRAIQNVISFEMNEYPIIYMNTFSKKKSSYLYALSSNTNTLFIWKVQLKEDDYKMTLIYKSNIDLNDYGKILKVVSLSDFSSAFTYTNIPIGLFGTYTEDKSLIYWHIGDEKALYNSEDVITENLLVKSVEKKLNDPVILIKNSKLNTLAIVTECEGKHKLNIFINDIYNLVIKRQFSMTLSSKVYDMDWYFTSEGQQFLAIGFEKEVHILCRTKKSEEKPQYVKWEAFSKVPYPEETKEEGSKKLIKWLENGTLIYANKFVIYSIDKWVLPQNQDIIHKPKANLLLSANDKTHRLPLYHPQHLLSYILWGRYNVAKDGLNILYHYLSLMRKAEKEIKEIPSPLWSLFEEENETVSQSKKYNFLFRTSIEEENTEDENTFTNEKARLLTEYLYQIKLPYINKHDQMNLVGIVNILLSTTEQKTQLDENGMRYLISMKLFTYSRKFISQNAQLNFRDITWAYYSESQDVLINFCKNSCGEKFLWKDARALGLGFWIKNNATLRRQVELIARNQYMNNGENNPYNCFILYMAMRKLKVVIGLWKNAVWHPEREKMLNFLDHDFTDSRWQKAALKNAFALLSKRRFENAVGFFLLGDRLSDAVNVCIKQLNDVQLAITICRLYEGDDSEVLRDLYTNYLLPQAIKNNDRWLANHIFSYLNDKENTLQSIFVPLDSFKDRITSQSYTDLSGFEYFQETKAEDPILLILYQNLKDNYKSLRMPVNVTPFQEKKLIFKAINSYEIMGCPMLSLDLINKYSETLLKTEEEEEKLYHPKEISKSFSFLSKPSTSKNNLDSLNSGLLDWGSFGYNTTTTTTTTSTNNYDWLNQTIKSSPKMHWSENSTITSIDENGPLRSEDKKSSLGDFNSSLNNKNVYIDQSITLLKWYLGLRAIWDGFNSIANVLENEYVLVESQIFKQFIKKMHNGLKKLSKLINMPIEIINCVLI</sequence>
<evidence type="ECO:0000313" key="3">
    <source>
        <dbReference type="Proteomes" id="UP000193719"/>
    </source>
</evidence>
<dbReference type="SUPFAM" id="SSF50998">
    <property type="entry name" value="Quinoprotein alcohol dehydrogenase-like"/>
    <property type="match status" value="1"/>
</dbReference>
<evidence type="ECO:0000313" key="2">
    <source>
        <dbReference type="EMBL" id="ORX45599.1"/>
    </source>
</evidence>
<evidence type="ECO:0000259" key="1">
    <source>
        <dbReference type="Pfam" id="PF12234"/>
    </source>
</evidence>
<dbReference type="InterPro" id="IPR052208">
    <property type="entry name" value="DmX-like/RAVE_component"/>
</dbReference>
<dbReference type="Proteomes" id="UP000193719">
    <property type="component" value="Unassembled WGS sequence"/>
</dbReference>
<dbReference type="GO" id="GO:0007035">
    <property type="term" value="P:vacuolar acidification"/>
    <property type="evidence" value="ECO:0007669"/>
    <property type="project" value="TreeGrafter"/>
</dbReference>
<dbReference type="InterPro" id="IPR011047">
    <property type="entry name" value="Quinoprotein_ADH-like_sf"/>
</dbReference>
<accession>A0A1Y1V2G5</accession>
<protein>
    <submittedName>
        <fullName evidence="2">WD40 repeat-like protein</fullName>
    </submittedName>
</protein>
<dbReference type="Gene3D" id="2.130.10.10">
    <property type="entry name" value="YVTN repeat-like/Quinoprotein amine dehydrogenase"/>
    <property type="match status" value="2"/>
</dbReference>
<dbReference type="OrthoDB" id="342131at2759"/>
<dbReference type="SMART" id="SM00320">
    <property type="entry name" value="WD40"/>
    <property type="match status" value="4"/>
</dbReference>
<dbReference type="InterPro" id="IPR015943">
    <property type="entry name" value="WD40/YVTN_repeat-like_dom_sf"/>
</dbReference>
<dbReference type="GO" id="GO:0043291">
    <property type="term" value="C:RAVE complex"/>
    <property type="evidence" value="ECO:0007669"/>
    <property type="project" value="TreeGrafter"/>
</dbReference>
<dbReference type="InterPro" id="IPR022033">
    <property type="entry name" value="Rav1p_C"/>
</dbReference>